<comment type="similarity">
    <text evidence="10 11">Belongs to the TonB-dependent receptor family.</text>
</comment>
<keyword evidence="6 11" id="KW-0798">TonB box</keyword>
<evidence type="ECO:0000259" key="12">
    <source>
        <dbReference type="Pfam" id="PF00593"/>
    </source>
</evidence>
<dbReference type="InterPro" id="IPR036942">
    <property type="entry name" value="Beta-barrel_TonB_sf"/>
</dbReference>
<dbReference type="PROSITE" id="PS52016">
    <property type="entry name" value="TONB_DEPENDENT_REC_3"/>
    <property type="match status" value="1"/>
</dbReference>
<evidence type="ECO:0000256" key="6">
    <source>
        <dbReference type="ARBA" id="ARBA00023077"/>
    </source>
</evidence>
<dbReference type="EMBL" id="CP071793">
    <property type="protein sequence ID" value="QTD50844.1"/>
    <property type="molecule type" value="Genomic_DNA"/>
</dbReference>
<evidence type="ECO:0000256" key="4">
    <source>
        <dbReference type="ARBA" id="ARBA00022692"/>
    </source>
</evidence>
<dbReference type="GO" id="GO:0015344">
    <property type="term" value="F:siderophore uptake transmembrane transporter activity"/>
    <property type="evidence" value="ECO:0007669"/>
    <property type="project" value="TreeGrafter"/>
</dbReference>
<dbReference type="Pfam" id="PF00593">
    <property type="entry name" value="TonB_dep_Rec_b-barrel"/>
    <property type="match status" value="1"/>
</dbReference>
<keyword evidence="7 10" id="KW-0472">Membrane</keyword>
<dbReference type="Proteomes" id="UP000663929">
    <property type="component" value="Chromosome"/>
</dbReference>
<dbReference type="AlphaFoldDB" id="A0A8A4TNR4"/>
<evidence type="ECO:0000259" key="13">
    <source>
        <dbReference type="Pfam" id="PF07715"/>
    </source>
</evidence>
<dbReference type="Gene3D" id="2.40.170.20">
    <property type="entry name" value="TonB-dependent receptor, beta-barrel domain"/>
    <property type="match status" value="1"/>
</dbReference>
<keyword evidence="2 10" id="KW-0813">Transport</keyword>
<dbReference type="Pfam" id="PF07715">
    <property type="entry name" value="Plug"/>
    <property type="match status" value="1"/>
</dbReference>
<organism evidence="14 15">
    <name type="scientific">Sulfidibacter corallicola</name>
    <dbReference type="NCBI Taxonomy" id="2818388"/>
    <lineage>
        <taxon>Bacteria</taxon>
        <taxon>Pseudomonadati</taxon>
        <taxon>Acidobacteriota</taxon>
        <taxon>Holophagae</taxon>
        <taxon>Acanthopleuribacterales</taxon>
        <taxon>Acanthopleuribacteraceae</taxon>
        <taxon>Sulfidibacter</taxon>
    </lineage>
</organism>
<gene>
    <name evidence="14" type="ORF">J3U87_00115</name>
</gene>
<evidence type="ECO:0000256" key="8">
    <source>
        <dbReference type="ARBA" id="ARBA00023170"/>
    </source>
</evidence>
<dbReference type="InterPro" id="IPR012910">
    <property type="entry name" value="Plug_dom"/>
</dbReference>
<keyword evidence="3 10" id="KW-1134">Transmembrane beta strand</keyword>
<dbReference type="InterPro" id="IPR037066">
    <property type="entry name" value="Plug_dom_sf"/>
</dbReference>
<evidence type="ECO:0000256" key="7">
    <source>
        <dbReference type="ARBA" id="ARBA00023136"/>
    </source>
</evidence>
<evidence type="ECO:0000256" key="3">
    <source>
        <dbReference type="ARBA" id="ARBA00022452"/>
    </source>
</evidence>
<dbReference type="PANTHER" id="PTHR30069">
    <property type="entry name" value="TONB-DEPENDENT OUTER MEMBRANE RECEPTOR"/>
    <property type="match status" value="1"/>
</dbReference>
<feature type="domain" description="TonB-dependent receptor plug" evidence="13">
    <location>
        <begin position="21"/>
        <end position="129"/>
    </location>
</feature>
<keyword evidence="4 10" id="KW-0812">Transmembrane</keyword>
<proteinExistence type="inferred from homology"/>
<dbReference type="RefSeq" id="WP_237380931.1">
    <property type="nucleotide sequence ID" value="NZ_CP071793.1"/>
</dbReference>
<dbReference type="PANTHER" id="PTHR30069:SF29">
    <property type="entry name" value="HEMOGLOBIN AND HEMOGLOBIN-HAPTOGLOBIN-BINDING PROTEIN 1-RELATED"/>
    <property type="match status" value="1"/>
</dbReference>
<keyword evidence="15" id="KW-1185">Reference proteome</keyword>
<dbReference type="GO" id="GO:0009279">
    <property type="term" value="C:cell outer membrane"/>
    <property type="evidence" value="ECO:0007669"/>
    <property type="project" value="UniProtKB-SubCell"/>
</dbReference>
<keyword evidence="5" id="KW-0732">Signal</keyword>
<sequence length="699" mass="79652">MSLEDLLQMEVTSASKFPQKPREAPSVVSITTAEQADRFGWRSLNDILYKMPGFGPGQDFDRPTVPTRGLFDSWSNNHLLHLVDGIPMNDNLYGTAYTWEVTPIFNAKTIEIIRGPGSALYGSNATNGVVQVNTVSAADLTKKVDVRLRTGSLNTTAADLLAGHEGELFSAVISFSGYTTDGHEYLSRDGSGRLDANGDPLFFRTRNQRESSYAWAKLEGEGKLDGLSFQYHEQDWDFQTGHGWLWWIPDFEEDMNEQRRIFAIKYNPTTYKRWTQEYVVRYQRHDISWNQRYYPTGAFDDFYPSGMWEYLETDAEDLFVRLQFSYEVAKQARFLVGFEGDRFIYKGDTEHFSNIDIDGGAAPFPGDINSPLGPWLDYILDEPLLNTGFYAQFSSGNMFGDQFKLTAGLRWDESSVDFFRIFEPGRPQAEKSLSRVSPRLALVYNVNSKTTLKLMGGKAFRAPQPTELAGAHTFSLGSNIEQLQPELITTVELMGDVIINEYMNFRANLFETEFENQIAFSTQNNNLSTNVFSQTTRGLELELIFQRKKFSGFLNFSMTDRVDEEVLDNTIGLSPDDVAWETEQKFNFGLVFQDSKWTVALAGHWHGEVNRRASDIGFQELPLGVGVSLDMDRYRPQEIDSWFTTDSNVRYQISKGVEAGLTVTNLFDSDDNILVKTGPFPFDYQGHERRTNFFVRLQF</sequence>
<feature type="domain" description="TonB-dependent receptor-like beta-barrel" evidence="12">
    <location>
        <begin position="204"/>
        <end position="666"/>
    </location>
</feature>
<dbReference type="Gene3D" id="2.170.130.10">
    <property type="entry name" value="TonB-dependent receptor, plug domain"/>
    <property type="match status" value="1"/>
</dbReference>
<dbReference type="GO" id="GO:0044718">
    <property type="term" value="P:siderophore transmembrane transport"/>
    <property type="evidence" value="ECO:0007669"/>
    <property type="project" value="TreeGrafter"/>
</dbReference>
<evidence type="ECO:0000256" key="1">
    <source>
        <dbReference type="ARBA" id="ARBA00004571"/>
    </source>
</evidence>
<reference evidence="14" key="1">
    <citation type="submission" date="2021-03" db="EMBL/GenBank/DDBJ databases">
        <title>Acanthopleuribacteraceae sp. M133.</title>
        <authorList>
            <person name="Wang G."/>
        </authorList>
    </citation>
    <scope>NUCLEOTIDE SEQUENCE</scope>
    <source>
        <strain evidence="14">M133</strain>
    </source>
</reference>
<evidence type="ECO:0000313" key="15">
    <source>
        <dbReference type="Proteomes" id="UP000663929"/>
    </source>
</evidence>
<protein>
    <submittedName>
        <fullName evidence="14">TonB-dependent receptor</fullName>
    </submittedName>
</protein>
<name>A0A8A4TNR4_SULCO</name>
<evidence type="ECO:0000256" key="5">
    <source>
        <dbReference type="ARBA" id="ARBA00022729"/>
    </source>
</evidence>
<evidence type="ECO:0000256" key="2">
    <source>
        <dbReference type="ARBA" id="ARBA00022448"/>
    </source>
</evidence>
<dbReference type="InterPro" id="IPR000531">
    <property type="entry name" value="Beta-barrel_TonB"/>
</dbReference>
<comment type="subcellular location">
    <subcellularLocation>
        <location evidence="1 10">Cell outer membrane</location>
        <topology evidence="1 10">Multi-pass membrane protein</topology>
    </subcellularLocation>
</comment>
<dbReference type="InterPro" id="IPR039426">
    <property type="entry name" value="TonB-dep_rcpt-like"/>
</dbReference>
<accession>A0A8A4TNR4</accession>
<dbReference type="SUPFAM" id="SSF56935">
    <property type="entry name" value="Porins"/>
    <property type="match status" value="1"/>
</dbReference>
<evidence type="ECO:0000256" key="10">
    <source>
        <dbReference type="PROSITE-ProRule" id="PRU01360"/>
    </source>
</evidence>
<evidence type="ECO:0000313" key="14">
    <source>
        <dbReference type="EMBL" id="QTD50844.1"/>
    </source>
</evidence>
<keyword evidence="9 10" id="KW-0998">Cell outer membrane</keyword>
<evidence type="ECO:0000256" key="11">
    <source>
        <dbReference type="RuleBase" id="RU003357"/>
    </source>
</evidence>
<keyword evidence="8 14" id="KW-0675">Receptor</keyword>
<dbReference type="KEGG" id="scor:J3U87_00115"/>
<evidence type="ECO:0000256" key="9">
    <source>
        <dbReference type="ARBA" id="ARBA00023237"/>
    </source>
</evidence>